<comment type="caution">
    <text evidence="1">The sequence shown here is derived from an EMBL/GenBank/DDBJ whole genome shotgun (WGS) entry which is preliminary data.</text>
</comment>
<proteinExistence type="predicted"/>
<accession>A0A8J3ZUN7</accession>
<sequence length="369" mass="40520">MAKDQVEKPPWATLEAGVTEEDLRTAITQSGFPLQAAVADVIESAIKAVSEPDAAPVIQEEWAYLDRESGQIRAIDIFAEVPFSSRPSIPDGERPLFPCLNLLVECKQSYLPFVFFLRGRAPGLSGTFPEIVGPESNDIDLYRIGSDRKSVIGPFTISVQDALRVWSEDFFDLPAPYAVSISKTARRGSKLELTGEEAYKSITLPLLKAADYLHTACAYSEDSPAVRFGMIVSLAVIRAPMIGVHNENGEETIGQLPWVRAYRLEPGKAGSGHVASNATIRFFDVVHESFLPEYLEKLLAAASTISRRAETMRNVIIDGRCVSAGDQTFELFEPIPRDAKLPPGRQGSGPRLFRSVTSAQIMFAPSEWD</sequence>
<dbReference type="Proteomes" id="UP000635606">
    <property type="component" value="Unassembled WGS sequence"/>
</dbReference>
<evidence type="ECO:0000313" key="1">
    <source>
        <dbReference type="EMBL" id="GIJ69976.1"/>
    </source>
</evidence>
<dbReference type="AlphaFoldDB" id="A0A8J3ZUN7"/>
<name>A0A8J3ZUN7_9ACTN</name>
<gene>
    <name evidence="1" type="ORF">Voc01_048930</name>
</gene>
<protein>
    <submittedName>
        <fullName evidence="1">Uncharacterized protein</fullName>
    </submittedName>
</protein>
<keyword evidence="2" id="KW-1185">Reference proteome</keyword>
<dbReference type="EMBL" id="BOPH01000072">
    <property type="protein sequence ID" value="GIJ69976.1"/>
    <property type="molecule type" value="Genomic_DNA"/>
</dbReference>
<organism evidence="1 2">
    <name type="scientific">Virgisporangium ochraceum</name>
    <dbReference type="NCBI Taxonomy" id="65505"/>
    <lineage>
        <taxon>Bacteria</taxon>
        <taxon>Bacillati</taxon>
        <taxon>Actinomycetota</taxon>
        <taxon>Actinomycetes</taxon>
        <taxon>Micromonosporales</taxon>
        <taxon>Micromonosporaceae</taxon>
        <taxon>Virgisporangium</taxon>
    </lineage>
</organism>
<evidence type="ECO:0000313" key="2">
    <source>
        <dbReference type="Proteomes" id="UP000635606"/>
    </source>
</evidence>
<reference evidence="1" key="1">
    <citation type="submission" date="2021-01" db="EMBL/GenBank/DDBJ databases">
        <title>Whole genome shotgun sequence of Virgisporangium ochraceum NBRC 16418.</title>
        <authorList>
            <person name="Komaki H."/>
            <person name="Tamura T."/>
        </authorList>
    </citation>
    <scope>NUCLEOTIDE SEQUENCE</scope>
    <source>
        <strain evidence="1">NBRC 16418</strain>
    </source>
</reference>
<dbReference type="RefSeq" id="WP_203929891.1">
    <property type="nucleotide sequence ID" value="NZ_BOPH01000072.1"/>
</dbReference>